<dbReference type="AlphaFoldDB" id="A0A9P4UMH4"/>
<organism evidence="2 3">
    <name type="scientific">Polychaeton citri CBS 116435</name>
    <dbReference type="NCBI Taxonomy" id="1314669"/>
    <lineage>
        <taxon>Eukaryota</taxon>
        <taxon>Fungi</taxon>
        <taxon>Dikarya</taxon>
        <taxon>Ascomycota</taxon>
        <taxon>Pezizomycotina</taxon>
        <taxon>Dothideomycetes</taxon>
        <taxon>Dothideomycetidae</taxon>
        <taxon>Capnodiales</taxon>
        <taxon>Capnodiaceae</taxon>
        <taxon>Polychaeton</taxon>
    </lineage>
</organism>
<evidence type="ECO:0000313" key="2">
    <source>
        <dbReference type="EMBL" id="KAF2718843.1"/>
    </source>
</evidence>
<evidence type="ECO:0000256" key="1">
    <source>
        <dbReference type="SAM" id="Phobius"/>
    </source>
</evidence>
<comment type="caution">
    <text evidence="2">The sequence shown here is derived from an EMBL/GenBank/DDBJ whole genome shotgun (WGS) entry which is preliminary data.</text>
</comment>
<sequence>MWEWTWASKQRLRTTEDRRTCKRRWKGCILVATLHKRGVASLLRTRNSQNPIGLGVSLRLRPPAFTRVLPRFMALGALSVPKPRRPLPSRNSVSIPCMPIPLPVSISISTSIPIPIPIFIPMPVPVSRALVLLAEKAPSPSRPSSRAWITTITTTIIIIIIAVVINITIIIIIIIIIITFSIVSRCRRQAVLCGGHSQAKRRATGNHLHPASTDLHLATRLTEALSNGLTASRITRPRQQNEHH</sequence>
<proteinExistence type="predicted"/>
<accession>A0A9P4UMH4</accession>
<keyword evidence="1" id="KW-0472">Membrane</keyword>
<name>A0A9P4UMH4_9PEZI</name>
<dbReference type="Proteomes" id="UP000799441">
    <property type="component" value="Unassembled WGS sequence"/>
</dbReference>
<protein>
    <submittedName>
        <fullName evidence="2">Uncharacterized protein</fullName>
    </submittedName>
</protein>
<keyword evidence="1" id="KW-1133">Transmembrane helix</keyword>
<keyword evidence="1" id="KW-0812">Transmembrane</keyword>
<feature type="transmembrane region" description="Helical" evidence="1">
    <location>
        <begin position="147"/>
        <end position="180"/>
    </location>
</feature>
<gene>
    <name evidence="2" type="ORF">K431DRAFT_332053</name>
</gene>
<reference evidence="2" key="1">
    <citation type="journal article" date="2020" name="Stud. Mycol.">
        <title>101 Dothideomycetes genomes: a test case for predicting lifestyles and emergence of pathogens.</title>
        <authorList>
            <person name="Haridas S."/>
            <person name="Albert R."/>
            <person name="Binder M."/>
            <person name="Bloem J."/>
            <person name="Labutti K."/>
            <person name="Salamov A."/>
            <person name="Andreopoulos B."/>
            <person name="Baker S."/>
            <person name="Barry K."/>
            <person name="Bills G."/>
            <person name="Bluhm B."/>
            <person name="Cannon C."/>
            <person name="Castanera R."/>
            <person name="Culley D."/>
            <person name="Daum C."/>
            <person name="Ezra D."/>
            <person name="Gonzalez J."/>
            <person name="Henrissat B."/>
            <person name="Kuo A."/>
            <person name="Liang C."/>
            <person name="Lipzen A."/>
            <person name="Lutzoni F."/>
            <person name="Magnuson J."/>
            <person name="Mondo S."/>
            <person name="Nolan M."/>
            <person name="Ohm R."/>
            <person name="Pangilinan J."/>
            <person name="Park H.-J."/>
            <person name="Ramirez L."/>
            <person name="Alfaro M."/>
            <person name="Sun H."/>
            <person name="Tritt A."/>
            <person name="Yoshinaga Y."/>
            <person name="Zwiers L.-H."/>
            <person name="Turgeon B."/>
            <person name="Goodwin S."/>
            <person name="Spatafora J."/>
            <person name="Crous P."/>
            <person name="Grigoriev I."/>
        </authorList>
    </citation>
    <scope>NUCLEOTIDE SEQUENCE</scope>
    <source>
        <strain evidence="2">CBS 116435</strain>
    </source>
</reference>
<evidence type="ECO:0000313" key="3">
    <source>
        <dbReference type="Proteomes" id="UP000799441"/>
    </source>
</evidence>
<dbReference type="EMBL" id="MU003819">
    <property type="protein sequence ID" value="KAF2718843.1"/>
    <property type="molecule type" value="Genomic_DNA"/>
</dbReference>
<keyword evidence="3" id="KW-1185">Reference proteome</keyword>